<organism evidence="1 2">
    <name type="scientific">Enterococcus faecalis TX4248</name>
    <dbReference type="NCBI Taxonomy" id="749495"/>
    <lineage>
        <taxon>Bacteria</taxon>
        <taxon>Bacillati</taxon>
        <taxon>Bacillota</taxon>
        <taxon>Bacilli</taxon>
        <taxon>Lactobacillales</taxon>
        <taxon>Enterococcaceae</taxon>
        <taxon>Enterococcus</taxon>
    </lineage>
</organism>
<evidence type="ECO:0000313" key="1">
    <source>
        <dbReference type="EMBL" id="EFM82598.1"/>
    </source>
</evidence>
<name>A0A125W5V1_ENTFL</name>
<dbReference type="HOGENOM" id="CLU_132560_0_1_9"/>
<accession>A0A125W5V1</accession>
<sequence>MVRRTKKEFKPYNDYVDRPFELKWPTAFPLGELTEAIKNTDEYHARNIERLPQQSQRQIEYFLDRSIKQNKVLEIQLNSLDEYDRVKPHVCGVFRGMAEFDVVLIGEQEIDFYDIRHIQIHNFTKWSEEHIPEENPFEEETERCETIDEFVDEYFEDEWIE</sequence>
<gene>
    <name evidence="1" type="ORF">HMPREF9498_01777</name>
</gene>
<reference evidence="1 2" key="1">
    <citation type="submission" date="2010-07" db="EMBL/GenBank/DDBJ databases">
        <authorList>
            <person name="Sid Ahmed O."/>
        </authorList>
    </citation>
    <scope>NUCLEOTIDE SEQUENCE [LARGE SCALE GENOMIC DNA]</scope>
    <source>
        <strain evidence="1 2">TX4248</strain>
    </source>
</reference>
<dbReference type="AlphaFoldDB" id="A0A125W5V1"/>
<evidence type="ECO:0000313" key="2">
    <source>
        <dbReference type="Proteomes" id="UP000004846"/>
    </source>
</evidence>
<dbReference type="EMBL" id="AEBR01000059">
    <property type="protein sequence ID" value="EFM82598.1"/>
    <property type="molecule type" value="Genomic_DNA"/>
</dbReference>
<proteinExistence type="predicted"/>
<comment type="caution">
    <text evidence="1">The sequence shown here is derived from an EMBL/GenBank/DDBJ whole genome shotgun (WGS) entry which is preliminary data.</text>
</comment>
<dbReference type="RefSeq" id="WP_002402246.1">
    <property type="nucleotide sequence ID" value="NZ_GL454458.1"/>
</dbReference>
<protein>
    <submittedName>
        <fullName evidence="1">Uncharacterized protein</fullName>
    </submittedName>
</protein>
<dbReference type="Proteomes" id="UP000004846">
    <property type="component" value="Unassembled WGS sequence"/>
</dbReference>